<gene>
    <name evidence="3" type="ORF">CRHIZ90672A_00001192</name>
</gene>
<feature type="domain" description="Heterokaryon incompatibility" evidence="2">
    <location>
        <begin position="22"/>
        <end position="178"/>
    </location>
</feature>
<dbReference type="PANTHER" id="PTHR33112:SF10">
    <property type="entry name" value="TOL"/>
    <property type="match status" value="1"/>
</dbReference>
<dbReference type="InterPro" id="IPR010730">
    <property type="entry name" value="HET"/>
</dbReference>
<dbReference type="Proteomes" id="UP000696573">
    <property type="component" value="Unassembled WGS sequence"/>
</dbReference>
<evidence type="ECO:0000259" key="2">
    <source>
        <dbReference type="Pfam" id="PF06985"/>
    </source>
</evidence>
<accession>A0A9N9UZS8</accession>
<protein>
    <recommendedName>
        <fullName evidence="2">Heterokaryon incompatibility domain-containing protein</fullName>
    </recommendedName>
</protein>
<sequence>MCSTSSPVRVALEETRGRTGSYLCLSHRWCRSETERTRTTLSNYQERQAGSGFENLDPLFLDVFLVAARISVEYVWIDSLCIIQDSPEDSKTESAQMSDYYQNAVLTIMAAIPPEKRALGLFHFPEYHLYKLYRLPYRNTTGTRDGYFYLSRQFDQLAEQGKDVEKNELLSRGWVFQERMFSRRIAWYTEQGIILQCKCQEAERWSASSVDLDPSPGIERLLCCLYQTSFKFKGLPGYGFETLSGPFSWHAIASKYSALKLSKPWKDRLIALKGVAQEYAAQEGKSSLVCGLRPWCLDLDLLWEQKEPGIHSRLDGFPTWSWASIDTSVVWANVHNVIALMELRTITSTAGNHSQDPGTGTGSGTTTDREERNGSFYEGLVTLPRHKSVTTGQVVAASQAPEASLNALHIFGRLLPVIFGPVLNRPSDVQFRLASHYACRKNQWPSREVPRRLVSLTTEQGAIAGWSSLEEPDLQDDQAFVPNPIIFALFVSVSSVYRYGTTRFKALYGKEDIFNVLFIRPSGILTNGFVRLGTGRLFGSKVQDAIRLSRNRDIVLL</sequence>
<reference evidence="3" key="1">
    <citation type="submission" date="2021-10" db="EMBL/GenBank/DDBJ databases">
        <authorList>
            <person name="Piombo E."/>
        </authorList>
    </citation>
    <scope>NUCLEOTIDE SEQUENCE</scope>
</reference>
<proteinExistence type="predicted"/>
<dbReference type="EMBL" id="CABFNQ020000444">
    <property type="protein sequence ID" value="CAH0015346.1"/>
    <property type="molecule type" value="Genomic_DNA"/>
</dbReference>
<evidence type="ECO:0000313" key="4">
    <source>
        <dbReference type="Proteomes" id="UP000696573"/>
    </source>
</evidence>
<dbReference type="Pfam" id="PF06985">
    <property type="entry name" value="HET"/>
    <property type="match status" value="1"/>
</dbReference>
<comment type="caution">
    <text evidence="3">The sequence shown here is derived from an EMBL/GenBank/DDBJ whole genome shotgun (WGS) entry which is preliminary data.</text>
</comment>
<dbReference type="OrthoDB" id="4161196at2759"/>
<keyword evidence="4" id="KW-1185">Reference proteome</keyword>
<dbReference type="AlphaFoldDB" id="A0A9N9UZS8"/>
<feature type="region of interest" description="Disordered" evidence="1">
    <location>
        <begin position="349"/>
        <end position="371"/>
    </location>
</feature>
<evidence type="ECO:0000313" key="3">
    <source>
        <dbReference type="EMBL" id="CAH0015346.1"/>
    </source>
</evidence>
<evidence type="ECO:0000256" key="1">
    <source>
        <dbReference type="SAM" id="MobiDB-lite"/>
    </source>
</evidence>
<organism evidence="3 4">
    <name type="scientific">Clonostachys rhizophaga</name>
    <dbReference type="NCBI Taxonomy" id="160324"/>
    <lineage>
        <taxon>Eukaryota</taxon>
        <taxon>Fungi</taxon>
        <taxon>Dikarya</taxon>
        <taxon>Ascomycota</taxon>
        <taxon>Pezizomycotina</taxon>
        <taxon>Sordariomycetes</taxon>
        <taxon>Hypocreomycetidae</taxon>
        <taxon>Hypocreales</taxon>
        <taxon>Bionectriaceae</taxon>
        <taxon>Clonostachys</taxon>
    </lineage>
</organism>
<dbReference type="PANTHER" id="PTHR33112">
    <property type="entry name" value="DOMAIN PROTEIN, PUTATIVE-RELATED"/>
    <property type="match status" value="1"/>
</dbReference>
<name>A0A9N9UZS8_9HYPO</name>